<evidence type="ECO:0000256" key="3">
    <source>
        <dbReference type="ARBA" id="ARBA00023163"/>
    </source>
</evidence>
<keyword evidence="2" id="KW-0238">DNA-binding</keyword>
<protein>
    <submittedName>
        <fullName evidence="5">Substrate-binding domain-containing protein</fullName>
    </submittedName>
</protein>
<dbReference type="SUPFAM" id="SSF46785">
    <property type="entry name" value="Winged helix' DNA-binding domain"/>
    <property type="match status" value="1"/>
</dbReference>
<gene>
    <name evidence="5" type="ORF">HF882_11980</name>
</gene>
<comment type="caution">
    <text evidence="5">The sequence shown here is derived from an EMBL/GenBank/DDBJ whole genome shotgun (WGS) entry which is preliminary data.</text>
</comment>
<dbReference type="InterPro" id="IPR046335">
    <property type="entry name" value="LacI/GalR-like_sensor"/>
</dbReference>
<dbReference type="GO" id="GO:0003700">
    <property type="term" value="F:DNA-binding transcription factor activity"/>
    <property type="evidence" value="ECO:0007669"/>
    <property type="project" value="TreeGrafter"/>
</dbReference>
<dbReference type="InterPro" id="IPR028082">
    <property type="entry name" value="Peripla_BP_I"/>
</dbReference>
<dbReference type="SUPFAM" id="SSF53822">
    <property type="entry name" value="Periplasmic binding protein-like I"/>
    <property type="match status" value="1"/>
</dbReference>
<dbReference type="Pfam" id="PF13377">
    <property type="entry name" value="Peripla_BP_3"/>
    <property type="match status" value="1"/>
</dbReference>
<feature type="domain" description="Transcriptional regulator LacI/GalR-like sensor" evidence="4">
    <location>
        <begin position="184"/>
        <end position="348"/>
    </location>
</feature>
<dbReference type="PANTHER" id="PTHR30146">
    <property type="entry name" value="LACI-RELATED TRANSCRIPTIONAL REPRESSOR"/>
    <property type="match status" value="1"/>
</dbReference>
<dbReference type="AlphaFoldDB" id="A0A848AY48"/>
<dbReference type="InterPro" id="IPR036390">
    <property type="entry name" value="WH_DNA-bd_sf"/>
</dbReference>
<dbReference type="InterPro" id="IPR036388">
    <property type="entry name" value="WH-like_DNA-bd_sf"/>
</dbReference>
<evidence type="ECO:0000256" key="1">
    <source>
        <dbReference type="ARBA" id="ARBA00023015"/>
    </source>
</evidence>
<sequence length="355" mass="39818">MKLEPQVEQLCRTLDRELDNFPAGVKFYSVRKLLDKFKCHRRVLDEALERLEKDQLISRVPQVGIFSNVTRKPDARKVLLMLPDWPSELVIEWGVYATQYTENHPGWQLSKILLTPDRDSICSITTDGYDAAILMMPSTSISRPDMLWLASQSIPMVLLNVDTGSFEISNIKSADADGAALACQYFHRKGHRRIALVQSEPHALPAMERISAFVRMADFLEMETIMIDCLTSSGEFAQHKAYLGMKNYLEEHDGRIGFTAVYSVSGESVPGIMAALREYHYELPDDVGIMAHSTEQVGQYYHPALTAVCADLKAEVEAAFTGLAAQLDGHCPAFKTTIPMKIMERASVRTCNPIN</sequence>
<dbReference type="Gene3D" id="1.10.10.10">
    <property type="entry name" value="Winged helix-like DNA-binding domain superfamily/Winged helix DNA-binding domain"/>
    <property type="match status" value="1"/>
</dbReference>
<dbReference type="EMBL" id="JABAEW010000022">
    <property type="protein sequence ID" value="NMD87303.1"/>
    <property type="molecule type" value="Genomic_DNA"/>
</dbReference>
<evidence type="ECO:0000256" key="2">
    <source>
        <dbReference type="ARBA" id="ARBA00023125"/>
    </source>
</evidence>
<dbReference type="PANTHER" id="PTHR30146:SF109">
    <property type="entry name" value="HTH-TYPE TRANSCRIPTIONAL REGULATOR GALS"/>
    <property type="match status" value="1"/>
</dbReference>
<dbReference type="Gene3D" id="3.40.50.2300">
    <property type="match status" value="2"/>
</dbReference>
<reference evidence="5 6" key="1">
    <citation type="submission" date="2020-04" db="EMBL/GenBank/DDBJ databases">
        <authorList>
            <person name="Hitch T.C.A."/>
            <person name="Wylensek D."/>
            <person name="Clavel T."/>
        </authorList>
    </citation>
    <scope>NUCLEOTIDE SEQUENCE [LARGE SCALE GENOMIC DNA]</scope>
    <source>
        <strain evidence="5 6">COR2-253-APC-1A</strain>
    </source>
</reference>
<dbReference type="RefSeq" id="WP_116883956.1">
    <property type="nucleotide sequence ID" value="NZ_CAJKCJ010000017.1"/>
</dbReference>
<keyword evidence="3" id="KW-0804">Transcription</keyword>
<keyword evidence="1" id="KW-0805">Transcription regulation</keyword>
<dbReference type="Proteomes" id="UP000576225">
    <property type="component" value="Unassembled WGS sequence"/>
</dbReference>
<name>A0A848AY48_9BACT</name>
<organism evidence="5 6">
    <name type="scientific">Victivallis vadensis</name>
    <dbReference type="NCBI Taxonomy" id="172901"/>
    <lineage>
        <taxon>Bacteria</taxon>
        <taxon>Pseudomonadati</taxon>
        <taxon>Lentisphaerota</taxon>
        <taxon>Lentisphaeria</taxon>
        <taxon>Victivallales</taxon>
        <taxon>Victivallaceae</taxon>
        <taxon>Victivallis</taxon>
    </lineage>
</organism>
<evidence type="ECO:0000313" key="5">
    <source>
        <dbReference type="EMBL" id="NMD87303.1"/>
    </source>
</evidence>
<evidence type="ECO:0000259" key="4">
    <source>
        <dbReference type="Pfam" id="PF13377"/>
    </source>
</evidence>
<accession>A0A848AY48</accession>
<dbReference type="GO" id="GO:0000976">
    <property type="term" value="F:transcription cis-regulatory region binding"/>
    <property type="evidence" value="ECO:0007669"/>
    <property type="project" value="TreeGrafter"/>
</dbReference>
<dbReference type="GeneID" id="78295262"/>
<dbReference type="CDD" id="cd06267">
    <property type="entry name" value="PBP1_LacI_sugar_binding-like"/>
    <property type="match status" value="1"/>
</dbReference>
<proteinExistence type="predicted"/>
<evidence type="ECO:0000313" key="6">
    <source>
        <dbReference type="Proteomes" id="UP000576225"/>
    </source>
</evidence>